<dbReference type="PANTHER" id="PTHR21495">
    <property type="entry name" value="NUCLEOPORIN-RELATED"/>
    <property type="match status" value="1"/>
</dbReference>
<dbReference type="Gene3D" id="2.40.480.10">
    <property type="entry name" value="Allene oxide cyclase-like"/>
    <property type="match status" value="1"/>
</dbReference>
<evidence type="ECO:0000256" key="2">
    <source>
        <dbReference type="ARBA" id="ARBA00011738"/>
    </source>
</evidence>
<evidence type="ECO:0000313" key="5">
    <source>
        <dbReference type="Proteomes" id="UP000818029"/>
    </source>
</evidence>
<proteinExistence type="inferred from homology"/>
<dbReference type="RefSeq" id="XP_016684501.1">
    <property type="nucleotide sequence ID" value="XM_016829012.2"/>
</dbReference>
<protein>
    <recommendedName>
        <fullName evidence="4">Dirigent protein</fullName>
    </recommendedName>
</protein>
<keyword evidence="4" id="KW-0052">Apoplast</keyword>
<keyword evidence="4" id="KW-0732">Signal</keyword>
<dbReference type="AlphaFoldDB" id="A0A1U8J2C7"/>
<dbReference type="KEGG" id="ghi:107902904"/>
<dbReference type="GeneID" id="107902904"/>
<dbReference type="InterPro" id="IPR044859">
    <property type="entry name" value="Allene_oxi_cyc_Dirigent"/>
</dbReference>
<dbReference type="GO" id="GO:0009699">
    <property type="term" value="P:phenylpropanoid biosynthetic process"/>
    <property type="evidence" value="ECO:0007669"/>
    <property type="project" value="UniProtKB-ARBA"/>
</dbReference>
<sequence>MRGTWMLSWILIICLSQVAVQSQYYSETLPYHPRPVKVTNLNFFMHRTTGVTIVVVAQANSTSNDNSSSLPFASLFAINDPLRTGPEPDSELIGNIQGIASVAGMNASSTEYLDFGFNTGKFNGSSLSVFSRGEPDLAVVGGRGQFMMATGVAQFNPILVNATNTIAEFNVTVIHY</sequence>
<dbReference type="Proteomes" id="UP000818029">
    <property type="component" value="Chromosome D05"/>
</dbReference>
<dbReference type="SMR" id="A0A1U8J2C7"/>
<dbReference type="InterPro" id="IPR004265">
    <property type="entry name" value="Dirigent"/>
</dbReference>
<comment type="subunit">
    <text evidence="2 4">Homodimer.</text>
</comment>
<dbReference type="OrthoDB" id="1862428at2759"/>
<comment type="subcellular location">
    <subcellularLocation>
        <location evidence="4">Secreted</location>
        <location evidence="4">Extracellular space</location>
        <location evidence="4">Apoplast</location>
    </subcellularLocation>
</comment>
<accession>A0A1U8J2C7</accession>
<evidence type="ECO:0000256" key="3">
    <source>
        <dbReference type="ARBA" id="ARBA00022525"/>
    </source>
</evidence>
<reference evidence="5" key="1">
    <citation type="journal article" date="2020" name="Nat. Genet.">
        <title>Genomic diversifications of five Gossypium allopolyploid species and their impact on cotton improvement.</title>
        <authorList>
            <person name="Chen Z.J."/>
            <person name="Sreedasyam A."/>
            <person name="Ando A."/>
            <person name="Song Q."/>
            <person name="De Santiago L.M."/>
            <person name="Hulse-Kemp A.M."/>
            <person name="Ding M."/>
            <person name="Ye W."/>
            <person name="Kirkbride R.C."/>
            <person name="Jenkins J."/>
            <person name="Plott C."/>
            <person name="Lovell J."/>
            <person name="Lin Y.M."/>
            <person name="Vaughn R."/>
            <person name="Liu B."/>
            <person name="Simpson S."/>
            <person name="Scheffler B.E."/>
            <person name="Wen L."/>
            <person name="Saski C.A."/>
            <person name="Grover C.E."/>
            <person name="Hu G."/>
            <person name="Conover J.L."/>
            <person name="Carlson J.W."/>
            <person name="Shu S."/>
            <person name="Boston L.B."/>
            <person name="Williams M."/>
            <person name="Peterson D.G."/>
            <person name="McGee K."/>
            <person name="Jones D.C."/>
            <person name="Wendel J.F."/>
            <person name="Stelly D.M."/>
            <person name="Grimwood J."/>
            <person name="Schmutz J."/>
        </authorList>
    </citation>
    <scope>NUCLEOTIDE SEQUENCE [LARGE SCALE GENOMIC DNA]</scope>
    <source>
        <strain evidence="5">cv. TM-1</strain>
    </source>
</reference>
<feature type="signal peptide" evidence="4">
    <location>
        <begin position="1"/>
        <end position="22"/>
    </location>
</feature>
<dbReference type="GO" id="GO:0048046">
    <property type="term" value="C:apoplast"/>
    <property type="evidence" value="ECO:0007669"/>
    <property type="project" value="UniProtKB-SubCell"/>
</dbReference>
<reference evidence="6" key="2">
    <citation type="submission" date="2025-08" db="UniProtKB">
        <authorList>
            <consortium name="RefSeq"/>
        </authorList>
    </citation>
    <scope>IDENTIFICATION</scope>
</reference>
<comment type="function">
    <text evidence="4">Dirigent proteins impart stereoselectivity on the phenoxy radical-coupling reaction, yielding optically active lignans from two molecules of coniferyl alcohol in the biosynthesis of lignans, flavonolignans, and alkaloids and thus plays a central role in plant secondary metabolism.</text>
</comment>
<dbReference type="Pfam" id="PF03018">
    <property type="entry name" value="Dirigent"/>
    <property type="match status" value="1"/>
</dbReference>
<gene>
    <name evidence="6" type="primary">LOC107902904</name>
</gene>
<name>A0A1U8J2C7_GOSHI</name>
<comment type="similarity">
    <text evidence="1 4">Belongs to the plant dirigent protein family.</text>
</comment>
<evidence type="ECO:0000256" key="4">
    <source>
        <dbReference type="RuleBase" id="RU363099"/>
    </source>
</evidence>
<keyword evidence="5" id="KW-1185">Reference proteome</keyword>
<keyword evidence="3 4" id="KW-0964">Secreted</keyword>
<organism evidence="5 6">
    <name type="scientific">Gossypium hirsutum</name>
    <name type="common">Upland cotton</name>
    <name type="synonym">Gossypium mexicanum</name>
    <dbReference type="NCBI Taxonomy" id="3635"/>
    <lineage>
        <taxon>Eukaryota</taxon>
        <taxon>Viridiplantae</taxon>
        <taxon>Streptophyta</taxon>
        <taxon>Embryophyta</taxon>
        <taxon>Tracheophyta</taxon>
        <taxon>Spermatophyta</taxon>
        <taxon>Magnoliopsida</taxon>
        <taxon>eudicotyledons</taxon>
        <taxon>Gunneridae</taxon>
        <taxon>Pentapetalae</taxon>
        <taxon>rosids</taxon>
        <taxon>malvids</taxon>
        <taxon>Malvales</taxon>
        <taxon>Malvaceae</taxon>
        <taxon>Malvoideae</taxon>
        <taxon>Gossypium</taxon>
    </lineage>
</organism>
<dbReference type="STRING" id="3635.A0A1U8J2C7"/>
<evidence type="ECO:0000313" key="6">
    <source>
        <dbReference type="RefSeq" id="XP_016684501.1"/>
    </source>
</evidence>
<dbReference type="PaxDb" id="3635-A0A1U8J2C7"/>
<evidence type="ECO:0000256" key="1">
    <source>
        <dbReference type="ARBA" id="ARBA00010746"/>
    </source>
</evidence>
<dbReference type="OMA" id="FFMHRTT"/>
<feature type="chain" id="PRO_5010398298" description="Dirigent protein" evidence="4">
    <location>
        <begin position="23"/>
        <end position="176"/>
    </location>
</feature>